<evidence type="ECO:0000256" key="9">
    <source>
        <dbReference type="SAM" id="Phobius"/>
    </source>
</evidence>
<dbReference type="AlphaFoldDB" id="A0A4Q7P6W7"/>
<evidence type="ECO:0000256" key="6">
    <source>
        <dbReference type="ARBA" id="ARBA00022989"/>
    </source>
</evidence>
<dbReference type="GO" id="GO:0005886">
    <property type="term" value="C:plasma membrane"/>
    <property type="evidence" value="ECO:0007669"/>
    <property type="project" value="UniProtKB-SubCell"/>
</dbReference>
<accession>A0A4Q7P6W7</accession>
<keyword evidence="7 9" id="KW-0472">Membrane</keyword>
<feature type="transmembrane region" description="Helical" evidence="9">
    <location>
        <begin position="104"/>
        <end position="127"/>
    </location>
</feature>
<comment type="subcellular location">
    <subcellularLocation>
        <location evidence="1">Cell membrane</location>
        <topology evidence="1">Multi-pass membrane protein</topology>
    </subcellularLocation>
</comment>
<comment type="caution">
    <text evidence="12">The sequence shown here is derived from an EMBL/GenBank/DDBJ whole genome shotgun (WGS) entry which is preliminary data.</text>
</comment>
<evidence type="ECO:0000256" key="1">
    <source>
        <dbReference type="ARBA" id="ARBA00004651"/>
    </source>
</evidence>
<dbReference type="RefSeq" id="WP_130274400.1">
    <property type="nucleotide sequence ID" value="NZ_SGXG01000001.1"/>
</dbReference>
<dbReference type="Proteomes" id="UP000292209">
    <property type="component" value="Unassembled WGS sequence"/>
</dbReference>
<dbReference type="Gene3D" id="3.30.70.260">
    <property type="match status" value="1"/>
</dbReference>
<feature type="transmembrane region" description="Helical" evidence="9">
    <location>
        <begin position="6"/>
        <end position="23"/>
    </location>
</feature>
<feature type="domain" description="MgtC-like C-terminal" evidence="11">
    <location>
        <begin position="151"/>
        <end position="229"/>
    </location>
</feature>
<dbReference type="InterPro" id="IPR003416">
    <property type="entry name" value="MgtC/SapB/SrpB/YhiD_fam"/>
</dbReference>
<keyword evidence="13" id="KW-1185">Reference proteome</keyword>
<evidence type="ECO:0000256" key="4">
    <source>
        <dbReference type="ARBA" id="ARBA00022475"/>
    </source>
</evidence>
<dbReference type="Pfam" id="PF21770">
    <property type="entry name" value="MgtC_SapB_C"/>
    <property type="match status" value="1"/>
</dbReference>
<keyword evidence="5 9" id="KW-0812">Transmembrane</keyword>
<dbReference type="PANTHER" id="PTHR33778">
    <property type="entry name" value="PROTEIN MGTC"/>
    <property type="match status" value="1"/>
</dbReference>
<evidence type="ECO:0000259" key="11">
    <source>
        <dbReference type="Pfam" id="PF21770"/>
    </source>
</evidence>
<dbReference type="EMBL" id="SGXG01000001">
    <property type="protein sequence ID" value="RZS95268.1"/>
    <property type="molecule type" value="Genomic_DNA"/>
</dbReference>
<comment type="similarity">
    <text evidence="2">Belongs to the MgtC/SapB family.</text>
</comment>
<evidence type="ECO:0000256" key="2">
    <source>
        <dbReference type="ARBA" id="ARBA00009298"/>
    </source>
</evidence>
<sequence length="238" mass="25538">MSLFEFIIRLNLALLLGAAIGFERQWRQKSAGLRTNTLVSMGAAAFILLSVSLTGDSGDPSRVAGQIVTGIGFLGAGVIMKDGFNVQGLNTAATIWCSAAVGSLAGVGLFAESAVTAGAVMLAHLGLRPLGRKISRIPNTPAEDANGTFFYLFQIKCLDKVENHLRVMLLETIKSDNSLRLQSLKSRDNGNPQHSYVEAKVVSNGNRDSIMENLAGKLTLEYGVLEVSWEIQGQQNEQ</sequence>
<evidence type="ECO:0000313" key="13">
    <source>
        <dbReference type="Proteomes" id="UP000292209"/>
    </source>
</evidence>
<evidence type="ECO:0000256" key="7">
    <source>
        <dbReference type="ARBA" id="ARBA00023136"/>
    </source>
</evidence>
<dbReference type="InterPro" id="IPR049177">
    <property type="entry name" value="MgtC_SapB_SrpB_YhiD_N"/>
</dbReference>
<evidence type="ECO:0000313" key="12">
    <source>
        <dbReference type="EMBL" id="RZS95268.1"/>
    </source>
</evidence>
<dbReference type="PANTHER" id="PTHR33778:SF3">
    <property type="entry name" value="PROTEIN MGTC"/>
    <property type="match status" value="1"/>
</dbReference>
<name>A0A4Q7P6W7_9BACT</name>
<evidence type="ECO:0000256" key="3">
    <source>
        <dbReference type="ARBA" id="ARBA00013833"/>
    </source>
</evidence>
<keyword evidence="4" id="KW-1003">Cell membrane</keyword>
<dbReference type="OrthoDB" id="9811198at2"/>
<protein>
    <recommendedName>
        <fullName evidence="3">Protein MgtC</fullName>
    </recommendedName>
</protein>
<organism evidence="12 13">
    <name type="scientific">Cecembia calidifontis</name>
    <dbReference type="NCBI Taxonomy" id="1187080"/>
    <lineage>
        <taxon>Bacteria</taxon>
        <taxon>Pseudomonadati</taxon>
        <taxon>Bacteroidota</taxon>
        <taxon>Cytophagia</taxon>
        <taxon>Cytophagales</taxon>
        <taxon>Cyclobacteriaceae</taxon>
        <taxon>Cecembia</taxon>
    </lineage>
</organism>
<evidence type="ECO:0000259" key="10">
    <source>
        <dbReference type="Pfam" id="PF02308"/>
    </source>
</evidence>
<dbReference type="InterPro" id="IPR048640">
    <property type="entry name" value="MgtC-like_C"/>
</dbReference>
<gene>
    <name evidence="12" type="ORF">BC751_0787</name>
</gene>
<comment type="function">
    <text evidence="8">Virulence factor required for growth in low Mg(2+) medium and for intramacrophage survival. May be involved in regulating membrane potential by activating Na(+)/K(+)-ATPase.</text>
</comment>
<keyword evidence="6 9" id="KW-1133">Transmembrane helix</keyword>
<evidence type="ECO:0000256" key="8">
    <source>
        <dbReference type="ARBA" id="ARBA00025369"/>
    </source>
</evidence>
<feature type="transmembrane region" description="Helical" evidence="9">
    <location>
        <begin position="35"/>
        <end position="53"/>
    </location>
</feature>
<feature type="domain" description="MgtC/SapB/SrpB/YhiD N-terminal" evidence="10">
    <location>
        <begin position="10"/>
        <end position="132"/>
    </location>
</feature>
<reference evidence="12 13" key="1">
    <citation type="submission" date="2019-02" db="EMBL/GenBank/DDBJ databases">
        <title>Genomic Encyclopedia of Archaeal and Bacterial Type Strains, Phase II (KMG-II): from individual species to whole genera.</title>
        <authorList>
            <person name="Goeker M."/>
        </authorList>
    </citation>
    <scope>NUCLEOTIDE SEQUENCE [LARGE SCALE GENOMIC DNA]</scope>
    <source>
        <strain evidence="12 13">DSM 21411</strain>
    </source>
</reference>
<proteinExistence type="inferred from homology"/>
<dbReference type="PRINTS" id="PR01837">
    <property type="entry name" value="MGTCSAPBPROT"/>
</dbReference>
<evidence type="ECO:0000256" key="5">
    <source>
        <dbReference type="ARBA" id="ARBA00022692"/>
    </source>
</evidence>
<dbReference type="Pfam" id="PF02308">
    <property type="entry name" value="MgtC"/>
    <property type="match status" value="1"/>
</dbReference>